<dbReference type="Proteomes" id="UP000245207">
    <property type="component" value="Unassembled WGS sequence"/>
</dbReference>
<dbReference type="PANTHER" id="PTHR10696">
    <property type="entry name" value="GAMMA-BUTYROBETAINE HYDROXYLASE-RELATED"/>
    <property type="match status" value="1"/>
</dbReference>
<dbReference type="InterPro" id="IPR050411">
    <property type="entry name" value="AlphaKG_dependent_hydroxylases"/>
</dbReference>
<dbReference type="Gene3D" id="3.60.130.10">
    <property type="entry name" value="Clavaminate synthase-like"/>
    <property type="match status" value="1"/>
</dbReference>
<evidence type="ECO:0000313" key="3">
    <source>
        <dbReference type="EMBL" id="PWA46303.1"/>
    </source>
</evidence>
<evidence type="ECO:0000256" key="1">
    <source>
        <dbReference type="ARBA" id="ARBA00023002"/>
    </source>
</evidence>
<dbReference type="OrthoDB" id="408743at2759"/>
<proteinExistence type="predicted"/>
<keyword evidence="4" id="KW-1185">Reference proteome</keyword>
<accession>A0A2U1LBC2</accession>
<keyword evidence="1" id="KW-0560">Oxidoreductase</keyword>
<feature type="domain" description="TauD/TfdA-like" evidence="2">
    <location>
        <begin position="32"/>
        <end position="319"/>
    </location>
</feature>
<organism evidence="3 4">
    <name type="scientific">Artemisia annua</name>
    <name type="common">Sweet wormwood</name>
    <dbReference type="NCBI Taxonomy" id="35608"/>
    <lineage>
        <taxon>Eukaryota</taxon>
        <taxon>Viridiplantae</taxon>
        <taxon>Streptophyta</taxon>
        <taxon>Embryophyta</taxon>
        <taxon>Tracheophyta</taxon>
        <taxon>Spermatophyta</taxon>
        <taxon>Magnoliopsida</taxon>
        <taxon>eudicotyledons</taxon>
        <taxon>Gunneridae</taxon>
        <taxon>Pentapetalae</taxon>
        <taxon>asterids</taxon>
        <taxon>campanulids</taxon>
        <taxon>Asterales</taxon>
        <taxon>Asteraceae</taxon>
        <taxon>Asteroideae</taxon>
        <taxon>Anthemideae</taxon>
        <taxon>Artemisiinae</taxon>
        <taxon>Artemisia</taxon>
    </lineage>
</organism>
<evidence type="ECO:0000313" key="4">
    <source>
        <dbReference type="Proteomes" id="UP000245207"/>
    </source>
</evidence>
<dbReference type="SUPFAM" id="SSF51197">
    <property type="entry name" value="Clavaminate synthase-like"/>
    <property type="match status" value="1"/>
</dbReference>
<reference evidence="3 4" key="1">
    <citation type="journal article" date="2018" name="Mol. Plant">
        <title>The genome of Artemisia annua provides insight into the evolution of Asteraceae family and artemisinin biosynthesis.</title>
        <authorList>
            <person name="Shen Q."/>
            <person name="Zhang L."/>
            <person name="Liao Z."/>
            <person name="Wang S."/>
            <person name="Yan T."/>
            <person name="Shi P."/>
            <person name="Liu M."/>
            <person name="Fu X."/>
            <person name="Pan Q."/>
            <person name="Wang Y."/>
            <person name="Lv Z."/>
            <person name="Lu X."/>
            <person name="Zhang F."/>
            <person name="Jiang W."/>
            <person name="Ma Y."/>
            <person name="Chen M."/>
            <person name="Hao X."/>
            <person name="Li L."/>
            <person name="Tang Y."/>
            <person name="Lv G."/>
            <person name="Zhou Y."/>
            <person name="Sun X."/>
            <person name="Brodelius P.E."/>
            <person name="Rose J.K.C."/>
            <person name="Tang K."/>
        </authorList>
    </citation>
    <scope>NUCLEOTIDE SEQUENCE [LARGE SCALE GENOMIC DNA]</scope>
    <source>
        <strain evidence="4">cv. Huhao1</strain>
        <tissue evidence="3">Leaf</tissue>
    </source>
</reference>
<dbReference type="InterPro" id="IPR003819">
    <property type="entry name" value="TauD/TfdA-like"/>
</dbReference>
<gene>
    <name evidence="3" type="ORF">CTI12_AA413530</name>
</gene>
<dbReference type="FunFam" id="3.60.130.10:FF:000006">
    <property type="entry name" value="Clavaminate synthase-like protein At3g21360"/>
    <property type="match status" value="1"/>
</dbReference>
<evidence type="ECO:0000259" key="2">
    <source>
        <dbReference type="Pfam" id="PF02668"/>
    </source>
</evidence>
<dbReference type="PANTHER" id="PTHR10696:SF44">
    <property type="entry name" value="TAUD_TFDA-LIKE DOMAIN-CONTAINING PROTEIN-RELATED"/>
    <property type="match status" value="1"/>
</dbReference>
<comment type="caution">
    <text evidence="3">The sequence shown here is derived from an EMBL/GenBank/DDBJ whole genome shotgun (WGS) entry which is preliminary data.</text>
</comment>
<name>A0A2U1LBC2_ARTAN</name>
<dbReference type="Pfam" id="PF02668">
    <property type="entry name" value="TauD"/>
    <property type="match status" value="1"/>
</dbReference>
<dbReference type="InterPro" id="IPR042098">
    <property type="entry name" value="TauD-like_sf"/>
</dbReference>
<dbReference type="EMBL" id="PKPP01010348">
    <property type="protein sequence ID" value="PWA46303.1"/>
    <property type="molecule type" value="Genomic_DNA"/>
</dbReference>
<dbReference type="AlphaFoldDB" id="A0A2U1LBC2"/>
<protein>
    <submittedName>
        <fullName evidence="3">TauD/TfdA-like domain-containing protein</fullName>
    </submittedName>
</protein>
<dbReference type="STRING" id="35608.A0A2U1LBC2"/>
<dbReference type="GO" id="GO:0016491">
    <property type="term" value="F:oxidoreductase activity"/>
    <property type="evidence" value="ECO:0007669"/>
    <property type="project" value="UniProtKB-KW"/>
</dbReference>
<sequence>MTTKEQPQNQFILNDDITFPAILNPNHNATSSLQLTEAVKSNKQYIQSLLDGTGAVLFRGFGVDTSVEFNEVVVCFGYEDFVYGAEGAGSRTKICGRVYTANESPPEQMIGFHHELSHANEFPTKLFFFCEVEPGSGGETCIVKSHVIYDKMKQKHPEFVEQLEEKGLTYSTVFGKEFDPTSPLGRGWKAMFMTDNKKEAEERASKLGTKLEWMGDNVKVIIGPKPSFRYDEAKKHKIWFNGLAIAYGGIKDKLNDDPAKEVVFGDGEPLPPEKVQDLLKMLDEESVALQWQKGDVLLLDNLAVLHARRPLLAPPRRILASFCK</sequence>